<dbReference type="CDD" id="cd17536">
    <property type="entry name" value="REC_YesN-like"/>
    <property type="match status" value="1"/>
</dbReference>
<dbReference type="SUPFAM" id="SSF52172">
    <property type="entry name" value="CheY-like"/>
    <property type="match status" value="1"/>
</dbReference>
<dbReference type="PANTHER" id="PTHR43280:SF2">
    <property type="entry name" value="HTH-TYPE TRANSCRIPTIONAL REGULATOR EXSA"/>
    <property type="match status" value="1"/>
</dbReference>
<dbReference type="RefSeq" id="WP_013780945.1">
    <property type="nucleotide sequence ID" value="NC_015520.1"/>
</dbReference>
<dbReference type="SMART" id="SM00448">
    <property type="entry name" value="REC"/>
    <property type="match status" value="1"/>
</dbReference>
<dbReference type="PROSITE" id="PS50110">
    <property type="entry name" value="RESPONSE_REGULATORY"/>
    <property type="match status" value="1"/>
</dbReference>
<evidence type="ECO:0000313" key="10">
    <source>
        <dbReference type="Proteomes" id="UP000008457"/>
    </source>
</evidence>
<dbReference type="AlphaFoldDB" id="F3ZWS2"/>
<keyword evidence="10" id="KW-1185">Reference proteome</keyword>
<accession>F3ZWS2</accession>
<evidence type="ECO:0000313" key="9">
    <source>
        <dbReference type="EMBL" id="AEE96515.1"/>
    </source>
</evidence>
<dbReference type="KEGG" id="mas:Mahau_1321"/>
<evidence type="ECO:0000259" key="7">
    <source>
        <dbReference type="PROSITE" id="PS01124"/>
    </source>
</evidence>
<dbReference type="InterPro" id="IPR009057">
    <property type="entry name" value="Homeodomain-like_sf"/>
</dbReference>
<evidence type="ECO:0000256" key="5">
    <source>
        <dbReference type="ARBA" id="ARBA00024867"/>
    </source>
</evidence>
<dbReference type="OrthoDB" id="9779969at2"/>
<protein>
    <recommendedName>
        <fullName evidence="1">Stage 0 sporulation protein A homolog</fullName>
    </recommendedName>
</protein>
<dbReference type="Pfam" id="PF00072">
    <property type="entry name" value="Response_reg"/>
    <property type="match status" value="1"/>
</dbReference>
<dbReference type="SMART" id="SM00342">
    <property type="entry name" value="HTH_ARAC"/>
    <property type="match status" value="1"/>
</dbReference>
<dbReference type="PRINTS" id="PR00032">
    <property type="entry name" value="HTHARAC"/>
</dbReference>
<keyword evidence="6" id="KW-0597">Phosphoprotein</keyword>
<dbReference type="InterPro" id="IPR018060">
    <property type="entry name" value="HTH_AraC"/>
</dbReference>
<dbReference type="eggNOG" id="COG2207">
    <property type="taxonomic scope" value="Bacteria"/>
</dbReference>
<dbReference type="Pfam" id="PF12833">
    <property type="entry name" value="HTH_18"/>
    <property type="match status" value="1"/>
</dbReference>
<dbReference type="GO" id="GO:0043565">
    <property type="term" value="F:sequence-specific DNA binding"/>
    <property type="evidence" value="ECO:0007669"/>
    <property type="project" value="InterPro"/>
</dbReference>
<feature type="modified residue" description="4-aspartylphosphate" evidence="6">
    <location>
        <position position="56"/>
    </location>
</feature>
<dbReference type="PROSITE" id="PS01124">
    <property type="entry name" value="HTH_ARAC_FAMILY_2"/>
    <property type="match status" value="1"/>
</dbReference>
<evidence type="ECO:0000256" key="2">
    <source>
        <dbReference type="ARBA" id="ARBA00023015"/>
    </source>
</evidence>
<dbReference type="HOGENOM" id="CLU_000445_5_0_9"/>
<dbReference type="Gene3D" id="3.40.50.2300">
    <property type="match status" value="1"/>
</dbReference>
<dbReference type="SUPFAM" id="SSF46689">
    <property type="entry name" value="Homeodomain-like"/>
    <property type="match status" value="2"/>
</dbReference>
<dbReference type="InterPro" id="IPR020449">
    <property type="entry name" value="Tscrpt_reg_AraC-type_HTH"/>
</dbReference>
<comment type="function">
    <text evidence="5">May play the central regulatory role in sporulation. It may be an element of the effector pathway responsible for the activation of sporulation genes in response to nutritional stress. Spo0A may act in concert with spo0H (a sigma factor) to control the expression of some genes that are critical to the sporulation process.</text>
</comment>
<dbReference type="GO" id="GO:0003700">
    <property type="term" value="F:DNA-binding transcription factor activity"/>
    <property type="evidence" value="ECO:0007669"/>
    <property type="project" value="InterPro"/>
</dbReference>
<dbReference type="GO" id="GO:0000160">
    <property type="term" value="P:phosphorelay signal transduction system"/>
    <property type="evidence" value="ECO:0007669"/>
    <property type="project" value="InterPro"/>
</dbReference>
<dbReference type="STRING" id="697281.Mahau_1321"/>
<dbReference type="PANTHER" id="PTHR43280">
    <property type="entry name" value="ARAC-FAMILY TRANSCRIPTIONAL REGULATOR"/>
    <property type="match status" value="1"/>
</dbReference>
<dbReference type="InterPro" id="IPR001789">
    <property type="entry name" value="Sig_transdc_resp-reg_receiver"/>
</dbReference>
<evidence type="ECO:0000256" key="6">
    <source>
        <dbReference type="PROSITE-ProRule" id="PRU00169"/>
    </source>
</evidence>
<proteinExistence type="predicted"/>
<evidence type="ECO:0000256" key="1">
    <source>
        <dbReference type="ARBA" id="ARBA00018672"/>
    </source>
</evidence>
<dbReference type="Proteomes" id="UP000008457">
    <property type="component" value="Chromosome"/>
</dbReference>
<dbReference type="InterPro" id="IPR011006">
    <property type="entry name" value="CheY-like_superfamily"/>
</dbReference>
<keyword evidence="2" id="KW-0805">Transcription regulation</keyword>
<evidence type="ECO:0000259" key="8">
    <source>
        <dbReference type="PROSITE" id="PS50110"/>
    </source>
</evidence>
<dbReference type="EMBL" id="CP002360">
    <property type="protein sequence ID" value="AEE96515.1"/>
    <property type="molecule type" value="Genomic_DNA"/>
</dbReference>
<dbReference type="eggNOG" id="COG4753">
    <property type="taxonomic scope" value="Bacteria"/>
</dbReference>
<name>F3ZWS2_MAHA5</name>
<feature type="domain" description="HTH araC/xylS-type" evidence="7">
    <location>
        <begin position="413"/>
        <end position="511"/>
    </location>
</feature>
<feature type="domain" description="Response regulatory" evidence="8">
    <location>
        <begin position="3"/>
        <end position="125"/>
    </location>
</feature>
<gene>
    <name evidence="9" type="ordered locus">Mahau_1321</name>
</gene>
<dbReference type="Gene3D" id="1.10.10.60">
    <property type="entry name" value="Homeodomain-like"/>
    <property type="match status" value="2"/>
</dbReference>
<evidence type="ECO:0000256" key="4">
    <source>
        <dbReference type="ARBA" id="ARBA00023163"/>
    </source>
</evidence>
<evidence type="ECO:0000256" key="3">
    <source>
        <dbReference type="ARBA" id="ARBA00023125"/>
    </source>
</evidence>
<keyword evidence="3" id="KW-0238">DNA-binding</keyword>
<reference evidence="10" key="1">
    <citation type="submission" date="2010-11" db="EMBL/GenBank/DDBJ databases">
        <title>The complete genome of Mahella australiensis DSM 15567.</title>
        <authorList>
            <consortium name="US DOE Joint Genome Institute (JGI-PGF)"/>
            <person name="Lucas S."/>
            <person name="Copeland A."/>
            <person name="Lapidus A."/>
            <person name="Bruce D."/>
            <person name="Goodwin L."/>
            <person name="Pitluck S."/>
            <person name="Kyrpides N."/>
            <person name="Mavromatis K."/>
            <person name="Pagani I."/>
            <person name="Ivanova N."/>
            <person name="Teshima H."/>
            <person name="Brettin T."/>
            <person name="Detter J.C."/>
            <person name="Han C."/>
            <person name="Tapia R."/>
            <person name="Land M."/>
            <person name="Hauser L."/>
            <person name="Markowitz V."/>
            <person name="Cheng J.-F."/>
            <person name="Hugenholtz P."/>
            <person name="Woyke T."/>
            <person name="Wu D."/>
            <person name="Spring S."/>
            <person name="Pukall R."/>
            <person name="Steenblock K."/>
            <person name="Schneider S."/>
            <person name="Klenk H.-P."/>
            <person name="Eisen J.A."/>
        </authorList>
    </citation>
    <scope>NUCLEOTIDE SEQUENCE [LARGE SCALE GENOMIC DNA]</scope>
    <source>
        <strain evidence="10">DSM 15567 / CIP 107919 / 50-1 BON</strain>
    </source>
</reference>
<sequence length="515" mass="60085">MYSILIADDEEIICKGIESKIKRLDLAYEVKVILAFSGKEALEGVITYKPDIIITDICMPDMDGLELIQQIKEYGECINYKPNFIALSAYDKFEFVREAFKLGAIDYLLKPVGLSDLREVLDKAVKEQQKARSAGNAAYYHQILLENNLSRLLVNSDIDSKILHNLIESIKEDFNYNYLCIGIIDVRDETDNKISDIAVDIIKLEKPKPEATGINVLHLCDQEHMLALLFNYHTPDKYDGIISQLSYLYHILSQRFVRVFISISDCAKDIYSIHSLYKHAYKALIYRIIYPEYNIIEYGKIKHKSDDITFALQRLDVLRQYADNFDIYRMCEVIDNVFNLDVLRDISIEKLSQLYNYAVHIINEWYSINGERDFQYKDFNEFYNLADMRRFLKTKINDMNYLVESQAVSNAIDIAIKYVKENYYKDINMAVIANIVNMNYSYFGKLFKKTMGVSFVEYLTSVRMENAKKLLKDPSNKITQISKMVGYENPKYFTRAFKAYFGFSPHDFREKIISA</sequence>
<reference evidence="9 10" key="2">
    <citation type="journal article" date="2011" name="Stand. Genomic Sci.">
        <title>Complete genome sequence of Mahella australiensis type strain (50-1 BON).</title>
        <authorList>
            <person name="Sikorski J."/>
            <person name="Teshima H."/>
            <person name="Nolan M."/>
            <person name="Lucas S."/>
            <person name="Hammon N."/>
            <person name="Deshpande S."/>
            <person name="Cheng J.F."/>
            <person name="Pitluck S."/>
            <person name="Liolios K."/>
            <person name="Pagani I."/>
            <person name="Ivanova N."/>
            <person name="Huntemann M."/>
            <person name="Mavromatis K."/>
            <person name="Ovchinikova G."/>
            <person name="Pati A."/>
            <person name="Tapia R."/>
            <person name="Han C."/>
            <person name="Goodwin L."/>
            <person name="Chen A."/>
            <person name="Palaniappan K."/>
            <person name="Land M."/>
            <person name="Hauser L."/>
            <person name="Ngatchou-Djao O.D."/>
            <person name="Rohde M."/>
            <person name="Pukall R."/>
            <person name="Spring S."/>
            <person name="Abt B."/>
            <person name="Goker M."/>
            <person name="Detter J.C."/>
            <person name="Woyke T."/>
            <person name="Bristow J."/>
            <person name="Markowitz V."/>
            <person name="Hugenholtz P."/>
            <person name="Eisen J.A."/>
            <person name="Kyrpides N.C."/>
            <person name="Klenk H.P."/>
            <person name="Lapidus A."/>
        </authorList>
    </citation>
    <scope>NUCLEOTIDE SEQUENCE [LARGE SCALE GENOMIC DNA]</scope>
    <source>
        <strain evidence="10">DSM 15567 / CIP 107919 / 50-1 BON</strain>
    </source>
</reference>
<organism evidence="9 10">
    <name type="scientific">Mahella australiensis (strain DSM 15567 / CIP 107919 / 50-1 BON)</name>
    <dbReference type="NCBI Taxonomy" id="697281"/>
    <lineage>
        <taxon>Bacteria</taxon>
        <taxon>Bacillati</taxon>
        <taxon>Bacillota</taxon>
        <taxon>Clostridia</taxon>
        <taxon>Thermoanaerobacterales</taxon>
        <taxon>Thermoanaerobacterales Family IV. Incertae Sedis</taxon>
        <taxon>Mahella</taxon>
    </lineage>
</organism>
<keyword evidence="4" id="KW-0804">Transcription</keyword>